<dbReference type="InterPro" id="IPR029063">
    <property type="entry name" value="SAM-dependent_MTases_sf"/>
</dbReference>
<evidence type="ECO:0000313" key="1">
    <source>
        <dbReference type="EMBL" id="RVW11977.1"/>
    </source>
</evidence>
<comment type="caution">
    <text evidence="1">The sequence shown here is derived from an EMBL/GenBank/DDBJ whole genome shotgun (WGS) entry which is preliminary data.</text>
</comment>
<gene>
    <name evidence="1" type="ORF">CK203_091862</name>
</gene>
<organism evidence="1 2">
    <name type="scientific">Vitis vinifera</name>
    <name type="common">Grape</name>
    <dbReference type="NCBI Taxonomy" id="29760"/>
    <lineage>
        <taxon>Eukaryota</taxon>
        <taxon>Viridiplantae</taxon>
        <taxon>Streptophyta</taxon>
        <taxon>Embryophyta</taxon>
        <taxon>Tracheophyta</taxon>
        <taxon>Spermatophyta</taxon>
        <taxon>Magnoliopsida</taxon>
        <taxon>eudicotyledons</taxon>
        <taxon>Gunneridae</taxon>
        <taxon>Pentapetalae</taxon>
        <taxon>rosids</taxon>
        <taxon>Vitales</taxon>
        <taxon>Vitaceae</taxon>
        <taxon>Viteae</taxon>
        <taxon>Vitis</taxon>
    </lineage>
</organism>
<name>A0A438BLY5_VITVI</name>
<reference evidence="1 2" key="1">
    <citation type="journal article" date="2018" name="PLoS Genet.">
        <title>Population sequencing reveals clonal diversity and ancestral inbreeding in the grapevine cultivar Chardonnay.</title>
        <authorList>
            <person name="Roach M.J."/>
            <person name="Johnson D.L."/>
            <person name="Bohlmann J."/>
            <person name="van Vuuren H.J."/>
            <person name="Jones S.J."/>
            <person name="Pretorius I.S."/>
            <person name="Schmidt S.A."/>
            <person name="Borneman A.R."/>
        </authorList>
    </citation>
    <scope>NUCLEOTIDE SEQUENCE [LARGE SCALE GENOMIC DNA]</scope>
    <source>
        <strain evidence="2">cv. Chardonnay</strain>
        <tissue evidence="1">Leaf</tissue>
    </source>
</reference>
<sequence length="60" mass="6663">MSLQLMVKAVVIGLGAGLLPMFLHGCMPFLDIEVVELDPVILNLARNYFGFCEDKHLKDS</sequence>
<dbReference type="Proteomes" id="UP000288805">
    <property type="component" value="Unassembled WGS sequence"/>
</dbReference>
<protein>
    <submittedName>
        <fullName evidence="1">Uncharacterized protein</fullName>
    </submittedName>
</protein>
<dbReference type="SUPFAM" id="SSF53335">
    <property type="entry name" value="S-adenosyl-L-methionine-dependent methyltransferases"/>
    <property type="match status" value="1"/>
</dbReference>
<evidence type="ECO:0000313" key="2">
    <source>
        <dbReference type="Proteomes" id="UP000288805"/>
    </source>
</evidence>
<accession>A0A438BLY5</accession>
<dbReference type="EMBL" id="QGNW01002724">
    <property type="protein sequence ID" value="RVW11977.1"/>
    <property type="molecule type" value="Genomic_DNA"/>
</dbReference>
<dbReference type="Gene3D" id="3.40.50.150">
    <property type="entry name" value="Vaccinia Virus protein VP39"/>
    <property type="match status" value="1"/>
</dbReference>
<dbReference type="AlphaFoldDB" id="A0A438BLY5"/>
<proteinExistence type="predicted"/>